<dbReference type="Proteomes" id="UP000199672">
    <property type="component" value="Unassembled WGS sequence"/>
</dbReference>
<dbReference type="STRING" id="739143.SAMN05216297_10265"/>
<sequence>MKKILFLILMFNFIKVFSQTATQEQIAKAWFDDYAVCKCITQTNWINGIKSEDKSILFYNKKLSLNPNNFETLESFIDSYIKEKIKGKGMVLKSCISIKYDDDFKNLVLKILKTDTIIKSAIFESPK</sequence>
<protein>
    <submittedName>
        <fullName evidence="2">Uncharacterized protein</fullName>
    </submittedName>
</protein>
<dbReference type="EMBL" id="FOMH01000002">
    <property type="protein sequence ID" value="SFC73411.1"/>
    <property type="molecule type" value="Genomic_DNA"/>
</dbReference>
<proteinExistence type="predicted"/>
<keyword evidence="1" id="KW-0732">Signal</keyword>
<keyword evidence="3" id="KW-1185">Reference proteome</keyword>
<reference evidence="3" key="1">
    <citation type="submission" date="2016-10" db="EMBL/GenBank/DDBJ databases">
        <authorList>
            <person name="Varghese N."/>
            <person name="Submissions S."/>
        </authorList>
    </citation>
    <scope>NUCLEOTIDE SEQUENCE [LARGE SCALE GENOMIC DNA]</scope>
    <source>
        <strain evidence="3">CGMCC 1.10370</strain>
    </source>
</reference>
<evidence type="ECO:0000256" key="1">
    <source>
        <dbReference type="SAM" id="SignalP"/>
    </source>
</evidence>
<feature type="signal peptide" evidence="1">
    <location>
        <begin position="1"/>
        <end position="18"/>
    </location>
</feature>
<evidence type="ECO:0000313" key="3">
    <source>
        <dbReference type="Proteomes" id="UP000199672"/>
    </source>
</evidence>
<dbReference type="AlphaFoldDB" id="A0A1I1LK52"/>
<gene>
    <name evidence="2" type="ORF">SAMN05216297_10265</name>
</gene>
<feature type="chain" id="PRO_5011681104" evidence="1">
    <location>
        <begin position="19"/>
        <end position="127"/>
    </location>
</feature>
<organism evidence="2 3">
    <name type="scientific">Flavobacterium phragmitis</name>
    <dbReference type="NCBI Taxonomy" id="739143"/>
    <lineage>
        <taxon>Bacteria</taxon>
        <taxon>Pseudomonadati</taxon>
        <taxon>Bacteroidota</taxon>
        <taxon>Flavobacteriia</taxon>
        <taxon>Flavobacteriales</taxon>
        <taxon>Flavobacteriaceae</taxon>
        <taxon>Flavobacterium</taxon>
    </lineage>
</organism>
<dbReference type="RefSeq" id="WP_143102034.1">
    <property type="nucleotide sequence ID" value="NZ_FOMH01000002.1"/>
</dbReference>
<evidence type="ECO:0000313" key="2">
    <source>
        <dbReference type="EMBL" id="SFC73411.1"/>
    </source>
</evidence>
<accession>A0A1I1LK52</accession>
<name>A0A1I1LK52_9FLAO</name>